<reference evidence="1" key="1">
    <citation type="journal article" date="2014" name="Front. Microbiol.">
        <title>High frequency of phylogenetically diverse reductive dehalogenase-homologous genes in deep subseafloor sedimentary metagenomes.</title>
        <authorList>
            <person name="Kawai M."/>
            <person name="Futagami T."/>
            <person name="Toyoda A."/>
            <person name="Takaki Y."/>
            <person name="Nishi S."/>
            <person name="Hori S."/>
            <person name="Arai W."/>
            <person name="Tsubouchi T."/>
            <person name="Morono Y."/>
            <person name="Uchiyama I."/>
            <person name="Ito T."/>
            <person name="Fujiyama A."/>
            <person name="Inagaki F."/>
            <person name="Takami H."/>
        </authorList>
    </citation>
    <scope>NUCLEOTIDE SEQUENCE</scope>
    <source>
        <strain evidence="1">Expedition CK06-06</strain>
    </source>
</reference>
<dbReference type="AlphaFoldDB" id="X1H7Q4"/>
<dbReference type="EMBL" id="BARU01032016">
    <property type="protein sequence ID" value="GAH66226.1"/>
    <property type="molecule type" value="Genomic_DNA"/>
</dbReference>
<gene>
    <name evidence="1" type="ORF">S03H2_50549</name>
</gene>
<organism evidence="1">
    <name type="scientific">marine sediment metagenome</name>
    <dbReference type="NCBI Taxonomy" id="412755"/>
    <lineage>
        <taxon>unclassified sequences</taxon>
        <taxon>metagenomes</taxon>
        <taxon>ecological metagenomes</taxon>
    </lineage>
</organism>
<proteinExistence type="predicted"/>
<comment type="caution">
    <text evidence="1">The sequence shown here is derived from an EMBL/GenBank/DDBJ whole genome shotgun (WGS) entry which is preliminary data.</text>
</comment>
<accession>X1H7Q4</accession>
<evidence type="ECO:0000313" key="1">
    <source>
        <dbReference type="EMBL" id="GAH66226.1"/>
    </source>
</evidence>
<sequence>MERPYRWLQDRIVRRCARDRIKTVKGAGEVLKYELDRYNNHQIHSTTKEIPILRFERAIKEKRSLFREFKLPSPYTSAKDIFCLRAKRKVDAYHKISISNLKLKVHKAPLREKVELRIAPDEKTGMAEVRIWYKDILCDVYPVKNSDLSIVQF</sequence>
<name>X1H7Q4_9ZZZZ</name>
<protein>
    <submittedName>
        <fullName evidence="1">Uncharacterized protein</fullName>
    </submittedName>
</protein>